<dbReference type="Proteomes" id="UP000220611">
    <property type="component" value="Unassembled WGS sequence"/>
</dbReference>
<proteinExistence type="predicted"/>
<evidence type="ECO:0000256" key="2">
    <source>
        <dbReference type="SAM" id="Phobius"/>
    </source>
</evidence>
<reference evidence="4 6" key="3">
    <citation type="submission" date="2017-07" db="EMBL/GenBank/DDBJ databases">
        <title>Prevalence of linear plasmids in Cutibacterium (Propionibacterium) acnes isolates obtained from prostatic tissue.</title>
        <authorList>
            <person name="Davidsson S."/>
            <person name="Carlsson J."/>
            <person name="Molling P."/>
            <person name="Andren O."/>
            <person name="Andersson S.-O."/>
            <person name="Brzuszkiewicz E."/>
            <person name="Poehlein A."/>
            <person name="Al-Zeer M."/>
            <person name="Brinkmann V."/>
            <person name="Scavenius C."/>
            <person name="Nazipi S."/>
            <person name="Soderquist B."/>
            <person name="Bruggemann H."/>
        </authorList>
    </citation>
    <scope>NUCLEOTIDE SEQUENCE [LARGE SCALE GENOMIC DNA]</scope>
    <source>
        <strain evidence="4 6">DSM 753</strain>
    </source>
</reference>
<evidence type="ECO:0000313" key="3">
    <source>
        <dbReference type="EMBL" id="EDO61288.1"/>
    </source>
</evidence>
<keyword evidence="6" id="KW-1185">Reference proteome</keyword>
<evidence type="ECO:0000313" key="6">
    <source>
        <dbReference type="Proteomes" id="UP000220611"/>
    </source>
</evidence>
<keyword evidence="2" id="KW-0472">Membrane</keyword>
<reference evidence="3 5" key="1">
    <citation type="submission" date="2007-08" db="EMBL/GenBank/DDBJ databases">
        <title>Draft genome sequence of Clostridium leptum (DSM 753).</title>
        <authorList>
            <person name="Sudarsanam P."/>
            <person name="Ley R."/>
            <person name="Guruge J."/>
            <person name="Turnbaugh P.J."/>
            <person name="Mahowald M."/>
            <person name="Liep D."/>
            <person name="Gordon J."/>
        </authorList>
    </citation>
    <scope>NUCLEOTIDE SEQUENCE [LARGE SCALE GENOMIC DNA]</scope>
    <source>
        <strain evidence="3 5">DSM 753</strain>
    </source>
</reference>
<dbReference type="HOGENOM" id="CLU_867927_0_0_9"/>
<dbReference type="EMBL" id="NOXF01000005">
    <property type="protein sequence ID" value="PEQ24550.1"/>
    <property type="molecule type" value="Genomic_DNA"/>
</dbReference>
<dbReference type="EMBL" id="ABCB02000018">
    <property type="protein sequence ID" value="EDO61288.1"/>
    <property type="molecule type" value="Genomic_DNA"/>
</dbReference>
<feature type="compositionally biased region" description="Low complexity" evidence="1">
    <location>
        <begin position="121"/>
        <end position="139"/>
    </location>
</feature>
<evidence type="ECO:0000256" key="1">
    <source>
        <dbReference type="SAM" id="MobiDB-lite"/>
    </source>
</evidence>
<dbReference type="AlphaFoldDB" id="A7VSZ2"/>
<comment type="caution">
    <text evidence="3">The sequence shown here is derived from an EMBL/GenBank/DDBJ whole genome shotgun (WGS) entry which is preliminary data.</text>
</comment>
<evidence type="ECO:0000313" key="5">
    <source>
        <dbReference type="Proteomes" id="UP000003490"/>
    </source>
</evidence>
<keyword evidence="2" id="KW-1133">Transmembrane helix</keyword>
<keyword evidence="2" id="KW-0812">Transmembrane</keyword>
<feature type="compositionally biased region" description="Polar residues" evidence="1">
    <location>
        <begin position="69"/>
        <end position="91"/>
    </location>
</feature>
<evidence type="ECO:0000313" key="4">
    <source>
        <dbReference type="EMBL" id="PEQ24550.1"/>
    </source>
</evidence>
<dbReference type="Proteomes" id="UP000003490">
    <property type="component" value="Unassembled WGS sequence"/>
</dbReference>
<protein>
    <submittedName>
        <fullName evidence="3">Uncharacterized protein</fullName>
    </submittedName>
</protein>
<accession>A7VSZ2</accession>
<feature type="transmembrane region" description="Helical" evidence="2">
    <location>
        <begin position="20"/>
        <end position="40"/>
    </location>
</feature>
<dbReference type="eggNOG" id="ENOG5033UIS">
    <property type="taxonomic scope" value="Bacteria"/>
</dbReference>
<sequence length="320" mass="34413">MKLKRIMDWIRSHKRQAIFIVIVLAVIFCIGIAVAVMLGIKGGSEELSGKAPEKTAVSAENEPVDSGTAIYSSAGTTQQTDASGAESTSSDSEAKEGQTREPGASSETATASKETEHPSHTDTVTDSGSTSHSSSHVTSRPNDVTDHPSSGTEGGETPHVHTWVSVSPENSGHMEYGAECRIHGANGEEPMFFRTLNDLYLHQAADGCMSSWGTGFKGLAYKYCSGCGEEVVTGHVHDFGTVEKQVYFDKVTCECGMAFTGGKDYTALESWKTHADIYTSHGYPREEHDTYQTGTGSVTRYEATKTCTCGWHPVDDTPVY</sequence>
<dbReference type="OrthoDB" id="9979138at2"/>
<organism evidence="3 5">
    <name type="scientific">[Clostridium] leptum DSM 753</name>
    <dbReference type="NCBI Taxonomy" id="428125"/>
    <lineage>
        <taxon>Bacteria</taxon>
        <taxon>Bacillati</taxon>
        <taxon>Bacillota</taxon>
        <taxon>Clostridia</taxon>
        <taxon>Eubacteriales</taxon>
        <taxon>Oscillospiraceae</taxon>
        <taxon>Oscillospiraceae incertae sedis</taxon>
    </lineage>
</organism>
<reference evidence="3 5" key="2">
    <citation type="submission" date="2007-08" db="EMBL/GenBank/DDBJ databases">
        <authorList>
            <person name="Fulton L."/>
            <person name="Clifton S."/>
            <person name="Fulton B."/>
            <person name="Xu J."/>
            <person name="Minx P."/>
            <person name="Pepin K.H."/>
            <person name="Johnson M."/>
            <person name="Thiruvilangam P."/>
            <person name="Bhonagiri V."/>
            <person name="Nash W.E."/>
            <person name="Wang C."/>
            <person name="Mardis E.R."/>
            <person name="Wilson R.K."/>
        </authorList>
    </citation>
    <scope>NUCLEOTIDE SEQUENCE [LARGE SCALE GENOMIC DNA]</scope>
    <source>
        <strain evidence="3 5">DSM 753</strain>
    </source>
</reference>
<name>A7VSZ2_9FIRM</name>
<feature type="region of interest" description="Disordered" evidence="1">
    <location>
        <begin position="46"/>
        <end position="170"/>
    </location>
</feature>
<gene>
    <name evidence="4" type="ORF">CH238_08280</name>
    <name evidence="3" type="ORF">CLOLEP_01683</name>
</gene>